<feature type="transmembrane region" description="Helical" evidence="1">
    <location>
        <begin position="52"/>
        <end position="76"/>
    </location>
</feature>
<proteinExistence type="predicted"/>
<dbReference type="AlphaFoldDB" id="E1WW31"/>
<reference evidence="2 3" key="1">
    <citation type="journal article" date="2010" name="Microbiology">
        <title>Twenty-eight divergent polysaccharide loci specifying within- and amongst-strain capsule diversity in three strains of Bacteroides fragilis.</title>
        <authorList>
            <person name="Patrick S."/>
            <person name="Blakely G.W."/>
            <person name="Houston S."/>
            <person name="Moore J."/>
            <person name="Abratt V.R."/>
            <person name="Bertalan M."/>
            <person name="Cerdeno-Tarraga A.M."/>
            <person name="Quail M.A."/>
            <person name="Corton N."/>
            <person name="Corton C."/>
            <person name="Bignell A."/>
            <person name="Barron A."/>
            <person name="Clark L."/>
            <person name="Bentley S.D."/>
            <person name="Parkhill J."/>
        </authorList>
    </citation>
    <scope>NUCLEOTIDE SEQUENCE [LARGE SCALE GENOMIC DNA]</scope>
    <source>
        <strain evidence="2 3">638R</strain>
    </source>
</reference>
<evidence type="ECO:0000313" key="2">
    <source>
        <dbReference type="EMBL" id="CBW22596.1"/>
    </source>
</evidence>
<keyword evidence="1 2" id="KW-0812">Transmembrane</keyword>
<dbReference type="HOGENOM" id="CLU_1438426_0_0_10"/>
<dbReference type="PATRIC" id="fig|862962.3.peg.2102"/>
<dbReference type="EMBL" id="FQ312004">
    <property type="protein sequence ID" value="CBW22596.1"/>
    <property type="molecule type" value="Genomic_DNA"/>
</dbReference>
<feature type="transmembrane region" description="Helical" evidence="1">
    <location>
        <begin position="96"/>
        <end position="115"/>
    </location>
</feature>
<name>E1WW31_BACF6</name>
<evidence type="ECO:0000256" key="1">
    <source>
        <dbReference type="SAM" id="Phobius"/>
    </source>
</evidence>
<evidence type="ECO:0000313" key="3">
    <source>
        <dbReference type="Proteomes" id="UP000008560"/>
    </source>
</evidence>
<sequence>MINIMKMKIAFLILRCLWMLGLSLTIIALAVTPFVFGAMFKSGDFPPGEYNVLIAIFWVYCCAVPYVMGLFTGLRIINLLACLNTDTSKLVINLRYLSYCFYSFSAIYLVIQLVIYQVYNVYMYALTVLPTVMIVLSGTTLGVLSTVLAMKLSGGMMKRMENGKLGLKKFVLTFVSFLIGLMLLMLGMMVAY</sequence>
<keyword evidence="1" id="KW-0472">Membrane</keyword>
<accession>E1WW31</accession>
<gene>
    <name evidence="2" type="ordered locus">BF638R_2076</name>
</gene>
<feature type="transmembrane region" description="Helical" evidence="1">
    <location>
        <begin position="12"/>
        <end position="40"/>
    </location>
</feature>
<feature type="transmembrane region" description="Helical" evidence="1">
    <location>
        <begin position="121"/>
        <end position="149"/>
    </location>
</feature>
<dbReference type="KEGG" id="bfg:BF638R_2076"/>
<dbReference type="Proteomes" id="UP000008560">
    <property type="component" value="Chromosome"/>
</dbReference>
<keyword evidence="1" id="KW-1133">Transmembrane helix</keyword>
<feature type="transmembrane region" description="Helical" evidence="1">
    <location>
        <begin position="170"/>
        <end position="191"/>
    </location>
</feature>
<organism evidence="2 3">
    <name type="scientific">Bacteroides fragilis (strain 638R)</name>
    <dbReference type="NCBI Taxonomy" id="862962"/>
    <lineage>
        <taxon>Bacteria</taxon>
        <taxon>Pseudomonadati</taxon>
        <taxon>Bacteroidota</taxon>
        <taxon>Bacteroidia</taxon>
        <taxon>Bacteroidales</taxon>
        <taxon>Bacteroidaceae</taxon>
        <taxon>Bacteroides</taxon>
    </lineage>
</organism>
<protein>
    <submittedName>
        <fullName evidence="2">Putative exported transmembrane protein</fullName>
    </submittedName>
</protein>